<evidence type="ECO:0000313" key="8">
    <source>
        <dbReference type="RefSeq" id="XP_056853903.1"/>
    </source>
</evidence>
<feature type="compositionally biased region" description="Basic and acidic residues" evidence="5">
    <location>
        <begin position="768"/>
        <end position="777"/>
    </location>
</feature>
<keyword evidence="7" id="KW-1185">Reference proteome</keyword>
<accession>A0A9W3CQL7</accession>
<evidence type="ECO:0000256" key="1">
    <source>
        <dbReference type="ARBA" id="ARBA00022723"/>
    </source>
</evidence>
<dbReference type="Pfam" id="PF10532">
    <property type="entry name" value="Plant_all_beta"/>
    <property type="match status" value="1"/>
</dbReference>
<dbReference type="GO" id="GO:0008270">
    <property type="term" value="F:zinc ion binding"/>
    <property type="evidence" value="ECO:0007669"/>
    <property type="project" value="UniProtKB-KW"/>
</dbReference>
<feature type="region of interest" description="Disordered" evidence="5">
    <location>
        <begin position="756"/>
        <end position="784"/>
    </location>
</feature>
<dbReference type="Proteomes" id="UP000504610">
    <property type="component" value="Unplaced"/>
</dbReference>
<dbReference type="Pfam" id="PF04434">
    <property type="entry name" value="SWIM"/>
    <property type="match status" value="1"/>
</dbReference>
<gene>
    <name evidence="8" type="primary">LOC130503246</name>
</gene>
<feature type="domain" description="SWIM-type" evidence="6">
    <location>
        <begin position="667"/>
        <end position="699"/>
    </location>
</feature>
<evidence type="ECO:0000256" key="3">
    <source>
        <dbReference type="ARBA" id="ARBA00022833"/>
    </source>
</evidence>
<dbReference type="InterPro" id="IPR004332">
    <property type="entry name" value="Transposase_MuDR"/>
</dbReference>
<dbReference type="AlphaFoldDB" id="A0A9W3CQL7"/>
<dbReference type="InterPro" id="IPR018290">
    <property type="entry name" value="MULE_transposase_N"/>
</dbReference>
<dbReference type="GeneID" id="130503246"/>
<protein>
    <submittedName>
        <fullName evidence="8">Uncharacterized protein LOC130503246</fullName>
    </submittedName>
</protein>
<dbReference type="PROSITE" id="PS50966">
    <property type="entry name" value="ZF_SWIM"/>
    <property type="match status" value="1"/>
</dbReference>
<dbReference type="KEGG" id="rsz:130503246"/>
<dbReference type="InterPro" id="IPR007527">
    <property type="entry name" value="Znf_SWIM"/>
</dbReference>
<keyword evidence="1" id="KW-0479">Metal-binding</keyword>
<dbReference type="RefSeq" id="XP_056853903.1">
    <property type="nucleotide sequence ID" value="XM_056997923.1"/>
</dbReference>
<evidence type="ECO:0000313" key="7">
    <source>
        <dbReference type="Proteomes" id="UP000504610"/>
    </source>
</evidence>
<feature type="compositionally biased region" description="Basic residues" evidence="5">
    <location>
        <begin position="758"/>
        <end position="767"/>
    </location>
</feature>
<dbReference type="SMART" id="SM00575">
    <property type="entry name" value="ZnF_PMZ"/>
    <property type="match status" value="1"/>
</dbReference>
<evidence type="ECO:0000256" key="4">
    <source>
        <dbReference type="PROSITE-ProRule" id="PRU00325"/>
    </source>
</evidence>
<evidence type="ECO:0000256" key="5">
    <source>
        <dbReference type="SAM" id="MobiDB-lite"/>
    </source>
</evidence>
<dbReference type="PANTHER" id="PTHR31973">
    <property type="entry name" value="POLYPROTEIN, PUTATIVE-RELATED"/>
    <property type="match status" value="1"/>
</dbReference>
<dbReference type="OrthoDB" id="1111518at2759"/>
<evidence type="ECO:0000256" key="2">
    <source>
        <dbReference type="ARBA" id="ARBA00022771"/>
    </source>
</evidence>
<sequence>MGYSSTNIHFDYDGQYAKSGDDYEWIPSDGRLYGISFKTSSLDEITYSCLKERICKKKRIDPCLKRMNLSYIPLVVEPKRQSYILDDEDVYVYLTSVNKEGRRSILHVEVIEEMEQQSVVEKESSYGGNYSELASGLPEVEGNPGALTLFPRIEEAELYLPGAERVENVVINGKNDERGINVVNGEADERGINVVNGEAEERAGEGGVDSEGDVDNSMGVRPSSYYVELPRVAKEKPVVKEWEDGLGLRLFQEFESKEAVKHIIDRASQENCFGISICNSDRGRYVVKCRGADEGCKWSVRATKINKSEAFSIRTYRNMHSCSRVTSSTGKKMKVTPRCVAAIVHKDYPGLYETPTAKILVGLVQRKLGVEVSYTTCLRGKKQAVADIRGDPEKGYIILHAYLYMLEKANPDTKTSLVVDKNNRFRYLFVALGASIEGFEYMRKVITVDATFLKTVEGGCLIIATAQDPNLHHYPIAFAVVDGEKNESWKWFFTTLKTIIPDSTELVFVSDRNPSLIKAVGEVYPMSKHGYCIWHLSHNYDDFRERYPSCARYLDKSVEVKRWAKCHFPGARYNIDTSNCAESLNALYEKARRMSLLPMLDTVIDKMSEWFNRHRKDAAEGPSSRKLVPLVENKLHKRTPKGSKLTVTPLNTFQLEYSVIGEDGKTYSVDLQQKTCRCRKFDIDKYPCRHAIRAIIKCLQHDKPLQLSDMYDFISNYYFITTWAKAFRRTIYPVPHITHWLVPKEVAAVKCPLPPDYKKKKGRHQEKRHPSAGESRPRPRPNNYVEKSEYINVSYVFSYVS</sequence>
<dbReference type="PANTHER" id="PTHR31973:SF187">
    <property type="entry name" value="MUTATOR TRANSPOSASE MUDRA PROTEIN"/>
    <property type="match status" value="1"/>
</dbReference>
<reference evidence="8" key="1">
    <citation type="submission" date="2025-08" db="UniProtKB">
        <authorList>
            <consortium name="RefSeq"/>
        </authorList>
    </citation>
    <scope>IDENTIFICATION</scope>
    <source>
        <tissue evidence="8">Leaf</tissue>
    </source>
</reference>
<dbReference type="InterPro" id="IPR006564">
    <property type="entry name" value="Znf_PMZ"/>
</dbReference>
<evidence type="ECO:0000259" key="6">
    <source>
        <dbReference type="PROSITE" id="PS50966"/>
    </source>
</evidence>
<dbReference type="Pfam" id="PF10551">
    <property type="entry name" value="MULE"/>
    <property type="match status" value="1"/>
</dbReference>
<keyword evidence="3" id="KW-0862">Zinc</keyword>
<dbReference type="Pfam" id="PF03108">
    <property type="entry name" value="DBD_Tnp_Mut"/>
    <property type="match status" value="1"/>
</dbReference>
<proteinExistence type="predicted"/>
<name>A0A9W3CQL7_RAPSA</name>
<keyword evidence="2 4" id="KW-0863">Zinc-finger</keyword>
<dbReference type="InterPro" id="IPR018289">
    <property type="entry name" value="MULE_transposase_dom"/>
</dbReference>
<organism evidence="7 8">
    <name type="scientific">Raphanus sativus</name>
    <name type="common">Radish</name>
    <name type="synonym">Raphanus raphanistrum var. sativus</name>
    <dbReference type="NCBI Taxonomy" id="3726"/>
    <lineage>
        <taxon>Eukaryota</taxon>
        <taxon>Viridiplantae</taxon>
        <taxon>Streptophyta</taxon>
        <taxon>Embryophyta</taxon>
        <taxon>Tracheophyta</taxon>
        <taxon>Spermatophyta</taxon>
        <taxon>Magnoliopsida</taxon>
        <taxon>eudicotyledons</taxon>
        <taxon>Gunneridae</taxon>
        <taxon>Pentapetalae</taxon>
        <taxon>rosids</taxon>
        <taxon>malvids</taxon>
        <taxon>Brassicales</taxon>
        <taxon>Brassicaceae</taxon>
        <taxon>Brassiceae</taxon>
        <taxon>Raphanus</taxon>
    </lineage>
</organism>